<sequence length="474" mass="51708">MQLGSTGTRAFLNGRQAYHFVPPGRSIHIPAYIPRATTKPVSSAAQAVFKRTRTLLTSFVSHLTAPGTTFSRPAGIPAVGRSLYPPATHARGIHNGLSFAVRYSLGRPTHLPYLPRAPAVPRNVAQVGLGTARSFSTGRPIFQSLADNVPIVGRALWEADMDIKIIEERARILPKSSTKALRPKGKEMLKARPVASVKETATKDDQKIELNQYFPIVEPEATTYLLIPLAPTPTNRLPLRDTPHLHTSATHPLLPFSLISSLHSDHATHSLRVSSLFARLDNAHVFDDSGVTCSAFGDPIGQCTVLEVKFNGWTEQRVRGVLGEAGMGWCVLEEVRREDEMQEQADMEDMLSAMSSTRASSPAPVHQDIDPSSSFVLPTLDFSSSFPVQSDVWVPRPSTPLSDLTFHNEWSSSVRHSESDSDSDHVSTLSSGSLSRSSSIGSDSLMGLGFSSQFASRVARSEVSDWSEPKESFF</sequence>
<feature type="region of interest" description="Disordered" evidence="1">
    <location>
        <begin position="340"/>
        <end position="367"/>
    </location>
</feature>
<reference evidence="2 3" key="1">
    <citation type="submission" date="2019-02" db="EMBL/GenBank/DDBJ databases">
        <title>Genome sequencing of the rare red list fungi Antrodiella citrinella (Flaviporus citrinellus).</title>
        <authorList>
            <person name="Buettner E."/>
            <person name="Kellner H."/>
        </authorList>
    </citation>
    <scope>NUCLEOTIDE SEQUENCE [LARGE SCALE GENOMIC DNA]</scope>
    <source>
        <strain evidence="2 3">DSM 108506</strain>
    </source>
</reference>
<keyword evidence="3" id="KW-1185">Reference proteome</keyword>
<dbReference type="Proteomes" id="UP000308730">
    <property type="component" value="Unassembled WGS sequence"/>
</dbReference>
<evidence type="ECO:0000313" key="3">
    <source>
        <dbReference type="Proteomes" id="UP000308730"/>
    </source>
</evidence>
<protein>
    <submittedName>
        <fullName evidence="2">Uncharacterized protein</fullName>
    </submittedName>
</protein>
<gene>
    <name evidence="2" type="ORF">EUX98_g2659</name>
</gene>
<dbReference type="AlphaFoldDB" id="A0A4V3XJ34"/>
<proteinExistence type="predicted"/>
<evidence type="ECO:0000256" key="1">
    <source>
        <dbReference type="SAM" id="MobiDB-lite"/>
    </source>
</evidence>
<organism evidence="2 3">
    <name type="scientific">Antrodiella citrinella</name>
    <dbReference type="NCBI Taxonomy" id="2447956"/>
    <lineage>
        <taxon>Eukaryota</taxon>
        <taxon>Fungi</taxon>
        <taxon>Dikarya</taxon>
        <taxon>Basidiomycota</taxon>
        <taxon>Agaricomycotina</taxon>
        <taxon>Agaricomycetes</taxon>
        <taxon>Polyporales</taxon>
        <taxon>Steccherinaceae</taxon>
        <taxon>Antrodiella</taxon>
    </lineage>
</organism>
<feature type="compositionally biased region" description="Acidic residues" evidence="1">
    <location>
        <begin position="340"/>
        <end position="349"/>
    </location>
</feature>
<feature type="region of interest" description="Disordered" evidence="1">
    <location>
        <begin position="414"/>
        <end position="440"/>
    </location>
</feature>
<feature type="compositionally biased region" description="Low complexity" evidence="1">
    <location>
        <begin position="426"/>
        <end position="440"/>
    </location>
</feature>
<name>A0A4V3XJ34_9APHY</name>
<evidence type="ECO:0000313" key="2">
    <source>
        <dbReference type="EMBL" id="THH31543.1"/>
    </source>
</evidence>
<comment type="caution">
    <text evidence="2">The sequence shown here is derived from an EMBL/GenBank/DDBJ whole genome shotgun (WGS) entry which is preliminary data.</text>
</comment>
<dbReference type="EMBL" id="SGPM01000044">
    <property type="protein sequence ID" value="THH31543.1"/>
    <property type="molecule type" value="Genomic_DNA"/>
</dbReference>
<feature type="compositionally biased region" description="Basic and acidic residues" evidence="1">
    <location>
        <begin position="415"/>
        <end position="425"/>
    </location>
</feature>
<accession>A0A4V3XJ34</accession>
<dbReference type="OrthoDB" id="2585251at2759"/>